<dbReference type="RefSeq" id="WP_136642354.1">
    <property type="nucleotide sequence ID" value="NZ_QYRT01000019.1"/>
</dbReference>
<dbReference type="Proteomes" id="UP000306192">
    <property type="component" value="Unassembled WGS sequence"/>
</dbReference>
<reference evidence="1 2" key="1">
    <citation type="journal article" date="2019" name="Microorganisms">
        <title>Systematic Affiliation and Genome Analysis of Subtercola vilae DB165(T) with Particular Emphasis on Cold Adaptation of an Isolate from a High-Altitude Cold Volcano Lake.</title>
        <authorList>
            <person name="Villalobos A.S."/>
            <person name="Wiese J."/>
            <person name="Imhoff J.F."/>
            <person name="Dorador C."/>
            <person name="Keller A."/>
            <person name="Hentschel U."/>
        </authorList>
    </citation>
    <scope>NUCLEOTIDE SEQUENCE [LARGE SCALE GENOMIC DNA]</scope>
    <source>
        <strain evidence="1 2">DB165</strain>
    </source>
</reference>
<keyword evidence="2" id="KW-1185">Reference proteome</keyword>
<sequence length="76" mass="8320">MTKAVARDHFENALQSVRAAQILADGEPARLLELAMLEISEGLRSLDPSSSTRLIEPEYSAGEMIPGEGVYNRFEA</sequence>
<evidence type="ECO:0000313" key="2">
    <source>
        <dbReference type="Proteomes" id="UP000306192"/>
    </source>
</evidence>
<protein>
    <submittedName>
        <fullName evidence="1">Uncharacterized protein</fullName>
    </submittedName>
</protein>
<comment type="caution">
    <text evidence="1">The sequence shown here is derived from an EMBL/GenBank/DDBJ whole genome shotgun (WGS) entry which is preliminary data.</text>
</comment>
<accession>A0A4T2BX43</accession>
<dbReference type="EMBL" id="QYRT01000019">
    <property type="protein sequence ID" value="TIH35592.1"/>
    <property type="molecule type" value="Genomic_DNA"/>
</dbReference>
<evidence type="ECO:0000313" key="1">
    <source>
        <dbReference type="EMBL" id="TIH35592.1"/>
    </source>
</evidence>
<name>A0A4T2BX43_9MICO</name>
<organism evidence="1 2">
    <name type="scientific">Subtercola vilae</name>
    <dbReference type="NCBI Taxonomy" id="2056433"/>
    <lineage>
        <taxon>Bacteria</taxon>
        <taxon>Bacillati</taxon>
        <taxon>Actinomycetota</taxon>
        <taxon>Actinomycetes</taxon>
        <taxon>Micrococcales</taxon>
        <taxon>Microbacteriaceae</taxon>
        <taxon>Subtercola</taxon>
    </lineage>
</organism>
<proteinExistence type="predicted"/>
<gene>
    <name evidence="1" type="ORF">D4765_11050</name>
</gene>
<dbReference type="AlphaFoldDB" id="A0A4T2BX43"/>